<accession>A0AAI8TYQ5</accession>
<dbReference type="EMBL" id="AP027452">
    <property type="protein sequence ID" value="BDY31022.1"/>
    <property type="molecule type" value="Genomic_DNA"/>
</dbReference>
<sequence>MSTHDGGQPAAPADLYRVAAFLRELDRMLHPAAARPATCYRLPPAVLPPLPPTGSRGSDPVARQSSSGWMATRTAPEVVAPLAAPEVEWVERAELPIPAPARAPNSAQATAPPPVPPARGPAVSAGPVESAISPAPPPAGPDTARATATHHRGPAPELRIAGATTEVRAPMAPGPPVPRLPTEPAIAPATPPPAPVVVAVPVEPAPPAPPTAATLLPPRASTAPQLPTPRPTPRLEPPPAQDLAPCPVSARAEPASTAPRAAAAPAEPVDLVIDGVEGGDGATEFSPTPEVVAETPAAGETFIAVDQPGPPPLPGVRGPRRALARLPAATASAMQSELQRRYLDRTLRRSR</sequence>
<evidence type="ECO:0000313" key="3">
    <source>
        <dbReference type="Proteomes" id="UP001241092"/>
    </source>
</evidence>
<proteinExistence type="predicted"/>
<feature type="compositionally biased region" description="Low complexity" evidence="1">
    <location>
        <begin position="249"/>
        <end position="268"/>
    </location>
</feature>
<organism evidence="2 3">
    <name type="scientific">Mycolicibacterium mageritense</name>
    <name type="common">Mycobacterium mageritense</name>
    <dbReference type="NCBI Taxonomy" id="53462"/>
    <lineage>
        <taxon>Bacteria</taxon>
        <taxon>Bacillati</taxon>
        <taxon>Actinomycetota</taxon>
        <taxon>Actinomycetes</taxon>
        <taxon>Mycobacteriales</taxon>
        <taxon>Mycobacteriaceae</taxon>
        <taxon>Mycolicibacterium</taxon>
    </lineage>
</organism>
<evidence type="ECO:0000256" key="1">
    <source>
        <dbReference type="SAM" id="MobiDB-lite"/>
    </source>
</evidence>
<protein>
    <submittedName>
        <fullName evidence="2">Uncharacterized protein</fullName>
    </submittedName>
</protein>
<feature type="compositionally biased region" description="Low complexity" evidence="1">
    <location>
        <begin position="211"/>
        <end position="225"/>
    </location>
</feature>
<feature type="compositionally biased region" description="Pro residues" evidence="1">
    <location>
        <begin position="172"/>
        <end position="181"/>
    </location>
</feature>
<feature type="region of interest" description="Disordered" evidence="1">
    <location>
        <begin position="204"/>
        <end position="268"/>
    </location>
</feature>
<dbReference type="AlphaFoldDB" id="A0AAI8TYQ5"/>
<dbReference type="RefSeq" id="WP_286211561.1">
    <property type="nucleotide sequence ID" value="NZ_AP027452.1"/>
</dbReference>
<feature type="compositionally biased region" description="Pro residues" evidence="1">
    <location>
        <begin position="226"/>
        <end position="240"/>
    </location>
</feature>
<reference evidence="2" key="1">
    <citation type="submission" date="2023-03" db="EMBL/GenBank/DDBJ databases">
        <title>Draft genome sequence of a Mycolicibacterium mageritense strain H4_3_1 isolated from a hybrid biological-inorganic system reactor.</title>
        <authorList>
            <person name="Feng X."/>
            <person name="Kazama D."/>
            <person name="Sato K."/>
            <person name="Kobayashi H."/>
        </authorList>
    </citation>
    <scope>NUCLEOTIDE SEQUENCE</scope>
    <source>
        <strain evidence="2">H4_3_1</strain>
    </source>
</reference>
<dbReference type="Proteomes" id="UP001241092">
    <property type="component" value="Chromosome"/>
</dbReference>
<gene>
    <name evidence="2" type="ORF">hbim_04974</name>
</gene>
<feature type="region of interest" description="Disordered" evidence="1">
    <location>
        <begin position="100"/>
        <end position="192"/>
    </location>
</feature>
<name>A0AAI8TYQ5_MYCME</name>
<evidence type="ECO:0000313" key="2">
    <source>
        <dbReference type="EMBL" id="BDY31022.1"/>
    </source>
</evidence>